<dbReference type="Pfam" id="PF01000">
    <property type="entry name" value="RNA_pol_A_bac"/>
    <property type="match status" value="1"/>
</dbReference>
<evidence type="ECO:0000256" key="8">
    <source>
        <dbReference type="HAMAP-Rule" id="MF_00059"/>
    </source>
</evidence>
<keyword evidence="10" id="KW-0150">Chloroplast</keyword>
<geneLocation type="chloroplast" evidence="10"/>
<gene>
    <name evidence="8 10" type="primary">rpoA</name>
</gene>
<dbReference type="GO" id="GO:0006351">
    <property type="term" value="P:DNA-templated transcription"/>
    <property type="evidence" value="ECO:0007669"/>
    <property type="project" value="UniProtKB-UniRule"/>
</dbReference>
<comment type="catalytic activity">
    <reaction evidence="7 8">
        <text>RNA(n) + a ribonucleoside 5'-triphosphate = RNA(n+1) + diphosphate</text>
        <dbReference type="Rhea" id="RHEA:21248"/>
        <dbReference type="Rhea" id="RHEA-COMP:14527"/>
        <dbReference type="Rhea" id="RHEA-COMP:17342"/>
        <dbReference type="ChEBI" id="CHEBI:33019"/>
        <dbReference type="ChEBI" id="CHEBI:61557"/>
        <dbReference type="ChEBI" id="CHEBI:140395"/>
        <dbReference type="EC" id="2.7.7.6"/>
    </reaction>
</comment>
<dbReference type="CDD" id="cd06928">
    <property type="entry name" value="RNAP_alpha_NTD"/>
    <property type="match status" value="1"/>
</dbReference>
<dbReference type="Gene3D" id="3.30.1360.10">
    <property type="entry name" value="RNA polymerase, RBP11-like subunit"/>
    <property type="match status" value="1"/>
</dbReference>
<evidence type="ECO:0000256" key="1">
    <source>
        <dbReference type="ARBA" id="ARBA00004026"/>
    </source>
</evidence>
<feature type="domain" description="DNA-directed RNA polymerase RpoA/D/Rpb3-type" evidence="9">
    <location>
        <begin position="20"/>
        <end position="312"/>
    </location>
</feature>
<reference evidence="10" key="1">
    <citation type="submission" date="2017-12" db="EMBL/GenBank/DDBJ databases">
        <title>Resolution of core Chlorophyta phylogeny using heterogeneous models with AT-rich chloroplast sequence data.</title>
        <authorList>
            <person name="Fang L."/>
        </authorList>
    </citation>
    <scope>NUCLEOTIDE SEQUENCE</scope>
</reference>
<dbReference type="GO" id="GO:0000428">
    <property type="term" value="C:DNA-directed RNA polymerase complex"/>
    <property type="evidence" value="ECO:0007669"/>
    <property type="project" value="UniProtKB-KW"/>
</dbReference>
<dbReference type="SUPFAM" id="SSF55257">
    <property type="entry name" value="RBP11-like subunits of RNA polymerase"/>
    <property type="match status" value="1"/>
</dbReference>
<comment type="subunit">
    <text evidence="8">In plastids the minimal PEP RNA polymerase catalytic core is composed of four subunits: alpha, beta, beta', and beta''. When a (nuclear-encoded) sigma factor is associated with the core the holoenzyme is formed, which can initiate transcription.</text>
</comment>
<accession>A0A2Z4MAA4</accession>
<dbReference type="GO" id="GO:0046983">
    <property type="term" value="F:protein dimerization activity"/>
    <property type="evidence" value="ECO:0007669"/>
    <property type="project" value="InterPro"/>
</dbReference>
<comment type="similarity">
    <text evidence="2 8">Belongs to the RNA polymerase alpha chain family.</text>
</comment>
<comment type="domain">
    <text evidence="8">The N-terminal domain is essential for RNAP assembly and basal transcription, whereas the C-terminal domain is involved in interaction with transcriptional regulators and with upstream promoter elements.</text>
</comment>
<sequence>MTYTLLSCIDSRIIEPTKFYGRFELGPFSPGQGLTVANALRRALLSQLPGTAITLVHIVGASHEYDTLTGVQECVLDILLNLKQIIVKSEFEIFSPQVGFLNVIGPGIVRARDFKLPFFVSAIDPDQYIATLTNQGQLKMKFLVNCGKNYLTHSPSGSNYLKWVNLLEKAQPDFQTNKHENETISNDNLYRKWKSERQKPHSQLTYQLPIKENLQLNKNSQQQFLTETLENTSALNQNLNHTQTYKTGYFPIDAIFAPITRVNYTIELKNNLKTVHEIICLEIWTNGTIDPRHAIHNSVKSLIKLFLPLQQMHTNSNNINFIVSNLKKNDEIQKSVIENNLINLNNSNFNLRNVTESNTTQKNFTNNLKRLKTFNVLNQTSNLQKNSENLVVQTQITSQTKEKFFELDLLNLKLKSRSYRALKAGKINTVGTLVSKTKSQLLALTNFGESSLVEVQNALKNYGLTLKSEKI</sequence>
<dbReference type="SUPFAM" id="SSF56553">
    <property type="entry name" value="Insert subdomain of RNA polymerase alpha subunit"/>
    <property type="match status" value="1"/>
</dbReference>
<evidence type="ECO:0000256" key="5">
    <source>
        <dbReference type="ARBA" id="ARBA00022695"/>
    </source>
</evidence>
<dbReference type="EMBL" id="MG721806">
    <property type="protein sequence ID" value="AWX53362.1"/>
    <property type="molecule type" value="Genomic_DNA"/>
</dbReference>
<evidence type="ECO:0000256" key="7">
    <source>
        <dbReference type="ARBA" id="ARBA00048552"/>
    </source>
</evidence>
<comment type="subcellular location">
    <subcellularLocation>
        <location evidence="8">Plastid</location>
        <location evidence="8">Chloroplast</location>
    </subcellularLocation>
</comment>
<dbReference type="HAMAP" id="MF_00059">
    <property type="entry name" value="RNApol_bact_RpoA"/>
    <property type="match status" value="1"/>
</dbReference>
<dbReference type="InterPro" id="IPR011262">
    <property type="entry name" value="DNA-dir_RNA_pol_insert"/>
</dbReference>
<dbReference type="GO" id="GO:0009507">
    <property type="term" value="C:chloroplast"/>
    <property type="evidence" value="ECO:0007669"/>
    <property type="project" value="UniProtKB-SubCell"/>
</dbReference>
<evidence type="ECO:0000313" key="10">
    <source>
        <dbReference type="EMBL" id="AWX53362.1"/>
    </source>
</evidence>
<proteinExistence type="inferred from homology"/>
<protein>
    <recommendedName>
        <fullName evidence="8">DNA-directed RNA polymerase subunit alpha</fullName>
        <shortName evidence="8">PEP</shortName>
        <ecNumber evidence="8">2.7.7.6</ecNumber>
    </recommendedName>
    <alternativeName>
        <fullName evidence="8">Plastid-encoded RNA polymerase subunit alpha</fullName>
        <shortName evidence="8">RNA polymerase subunit alpha</shortName>
    </alternativeName>
</protein>
<keyword evidence="3 8" id="KW-0240">DNA-directed RNA polymerase</keyword>
<name>A0A2Z4MAA4_9CHLO</name>
<dbReference type="InterPro" id="IPR036603">
    <property type="entry name" value="RBP11-like"/>
</dbReference>
<dbReference type="InterPro" id="IPR011260">
    <property type="entry name" value="RNAP_asu_C"/>
</dbReference>
<feature type="region of interest" description="Alpha N-terminal domain (alpha-NTD)" evidence="8">
    <location>
        <begin position="1"/>
        <end position="327"/>
    </location>
</feature>
<comment type="function">
    <text evidence="1 8">DNA-dependent RNA polymerase catalyzes the transcription of DNA into RNA using the four ribonucleoside triphosphates as substrates.</text>
</comment>
<dbReference type="AlphaFoldDB" id="A0A2Z4MAA4"/>
<dbReference type="InterPro" id="IPR011263">
    <property type="entry name" value="DNA-dir_RNA_pol_RpoA/D/Rpb3"/>
</dbReference>
<dbReference type="GO" id="GO:0003899">
    <property type="term" value="F:DNA-directed RNA polymerase activity"/>
    <property type="evidence" value="ECO:0007669"/>
    <property type="project" value="UniProtKB-UniRule"/>
</dbReference>
<dbReference type="EC" id="2.7.7.6" evidence="8"/>
<dbReference type="InterPro" id="IPR036643">
    <property type="entry name" value="RNApol_insert_sf"/>
</dbReference>
<dbReference type="InterPro" id="IPR011773">
    <property type="entry name" value="DNA-dir_RpoA"/>
</dbReference>
<feature type="region of interest" description="Alpha C-terminal domain (alpha-CTD)" evidence="8">
    <location>
        <begin position="403"/>
        <end position="471"/>
    </location>
</feature>
<dbReference type="SMART" id="SM00662">
    <property type="entry name" value="RPOLD"/>
    <property type="match status" value="1"/>
</dbReference>
<keyword evidence="6 8" id="KW-0804">Transcription</keyword>
<dbReference type="Pfam" id="PF03118">
    <property type="entry name" value="RNA_pol_A_CTD"/>
    <property type="match status" value="1"/>
</dbReference>
<dbReference type="Gene3D" id="1.10.150.20">
    <property type="entry name" value="5' to 3' exonuclease, C-terminal subdomain"/>
    <property type="match status" value="1"/>
</dbReference>
<evidence type="ECO:0000259" key="9">
    <source>
        <dbReference type="SMART" id="SM00662"/>
    </source>
</evidence>
<evidence type="ECO:0000256" key="2">
    <source>
        <dbReference type="ARBA" id="ARBA00007123"/>
    </source>
</evidence>
<keyword evidence="5 8" id="KW-0548">Nucleotidyltransferase</keyword>
<keyword evidence="4 8" id="KW-0808">Transferase</keyword>
<evidence type="ECO:0000256" key="3">
    <source>
        <dbReference type="ARBA" id="ARBA00022478"/>
    </source>
</evidence>
<dbReference type="SUPFAM" id="SSF47789">
    <property type="entry name" value="C-terminal domain of RNA polymerase alpha subunit"/>
    <property type="match status" value="1"/>
</dbReference>
<dbReference type="GO" id="GO:0003677">
    <property type="term" value="F:DNA binding"/>
    <property type="evidence" value="ECO:0007669"/>
    <property type="project" value="UniProtKB-UniRule"/>
</dbReference>
<evidence type="ECO:0000256" key="6">
    <source>
        <dbReference type="ARBA" id="ARBA00023163"/>
    </source>
</evidence>
<dbReference type="Pfam" id="PF01193">
    <property type="entry name" value="RNA_pol_L"/>
    <property type="match status" value="1"/>
</dbReference>
<evidence type="ECO:0000256" key="4">
    <source>
        <dbReference type="ARBA" id="ARBA00022679"/>
    </source>
</evidence>
<dbReference type="Gene3D" id="2.170.120.12">
    <property type="entry name" value="DNA-directed RNA polymerase, insert domain"/>
    <property type="match status" value="1"/>
</dbReference>
<organism evidence="10">
    <name type="scientific">Halochlorococcum sp. NIES-1838</name>
    <dbReference type="NCBI Taxonomy" id="2249730"/>
    <lineage>
        <taxon>Eukaryota</taxon>
        <taxon>Viridiplantae</taxon>
        <taxon>Chlorophyta</taxon>
        <taxon>core chlorophytes</taxon>
        <taxon>Ulvophyceae</taxon>
        <taxon>Chlorocystidales</taxon>
        <taxon>Chlorocystidaceae</taxon>
        <taxon>Halochlorococcum</taxon>
    </lineage>
</organism>
<keyword evidence="10" id="KW-0934">Plastid</keyword>